<keyword evidence="4" id="KW-1185">Reference proteome</keyword>
<organism evidence="3 4">
    <name type="scientific">Massilia antarctica</name>
    <dbReference type="NCBI Taxonomy" id="2765360"/>
    <lineage>
        <taxon>Bacteria</taxon>
        <taxon>Pseudomonadati</taxon>
        <taxon>Pseudomonadota</taxon>
        <taxon>Betaproteobacteria</taxon>
        <taxon>Burkholderiales</taxon>
        <taxon>Oxalobacteraceae</taxon>
        <taxon>Telluria group</taxon>
        <taxon>Massilia</taxon>
    </lineage>
</organism>
<feature type="region of interest" description="Disordered" evidence="1">
    <location>
        <begin position="114"/>
        <end position="142"/>
    </location>
</feature>
<keyword evidence="2" id="KW-1133">Transmembrane helix</keyword>
<protein>
    <submittedName>
        <fullName evidence="3">DUF4124 domain-containing protein</fullName>
    </submittedName>
</protein>
<sequence length="142" mass="15139">MFHPRRFQEGAISLFWVGIGSAVLAALAMAALFSMRYERNLFAEGAAKAGKMVGASPAGTVIDSAKKAVNEVTGQGDGVMRKCIINGKTVISNTDCRPGNRTSKVIEIHETKGFEAPKKPPVEKAAPGSNPAIDKIIEKQLR</sequence>
<evidence type="ECO:0000313" key="4">
    <source>
        <dbReference type="Proteomes" id="UP000662888"/>
    </source>
</evidence>
<evidence type="ECO:0000256" key="2">
    <source>
        <dbReference type="SAM" id="Phobius"/>
    </source>
</evidence>
<dbReference type="EMBL" id="CP065053">
    <property type="protein sequence ID" value="QPI50617.1"/>
    <property type="molecule type" value="Genomic_DNA"/>
</dbReference>
<evidence type="ECO:0000313" key="3">
    <source>
        <dbReference type="EMBL" id="QPI50617.1"/>
    </source>
</evidence>
<accession>A0AA48WFJ3</accession>
<proteinExistence type="predicted"/>
<dbReference type="Proteomes" id="UP000662888">
    <property type="component" value="Chromosome"/>
</dbReference>
<dbReference type="RefSeq" id="WP_206090255.1">
    <property type="nucleotide sequence ID" value="NZ_CP065053.1"/>
</dbReference>
<name>A0AA48WFJ3_9BURK</name>
<keyword evidence="2" id="KW-0812">Transmembrane</keyword>
<gene>
    <name evidence="3" type="ORF">IV454_03150</name>
</gene>
<keyword evidence="2" id="KW-0472">Membrane</keyword>
<reference evidence="3 4" key="1">
    <citation type="submission" date="2020-11" db="EMBL/GenBank/DDBJ databases">
        <authorList>
            <person name="Sun Q."/>
        </authorList>
    </citation>
    <scope>NUCLEOTIDE SEQUENCE [LARGE SCALE GENOMIC DNA]</scope>
    <source>
        <strain evidence="3 4">P8398</strain>
    </source>
</reference>
<evidence type="ECO:0000256" key="1">
    <source>
        <dbReference type="SAM" id="MobiDB-lite"/>
    </source>
</evidence>
<feature type="transmembrane region" description="Helical" evidence="2">
    <location>
        <begin position="12"/>
        <end position="33"/>
    </location>
</feature>